<keyword evidence="4 8" id="KW-1133">Transmembrane helix</keyword>
<protein>
    <submittedName>
        <fullName evidence="9">Metal ABC transporter permease</fullName>
    </submittedName>
</protein>
<feature type="transmembrane region" description="Helical" evidence="8">
    <location>
        <begin position="109"/>
        <end position="132"/>
    </location>
</feature>
<organism evidence="9">
    <name type="scientific">Streptantibioticus silvisoli</name>
    <dbReference type="NCBI Taxonomy" id="2705255"/>
    <lineage>
        <taxon>Bacteria</taxon>
        <taxon>Bacillati</taxon>
        <taxon>Actinomycetota</taxon>
        <taxon>Actinomycetes</taxon>
        <taxon>Kitasatosporales</taxon>
        <taxon>Streptomycetaceae</taxon>
        <taxon>Streptantibioticus</taxon>
    </lineage>
</organism>
<evidence type="ECO:0000313" key="9">
    <source>
        <dbReference type="EMBL" id="MDI5968202.1"/>
    </source>
</evidence>
<feature type="transmembrane region" description="Helical" evidence="8">
    <location>
        <begin position="81"/>
        <end position="97"/>
    </location>
</feature>
<dbReference type="SUPFAM" id="SSF81345">
    <property type="entry name" value="ABC transporter involved in vitamin B12 uptake, BtuC"/>
    <property type="match status" value="1"/>
</dbReference>
<dbReference type="Gene3D" id="1.10.3470.10">
    <property type="entry name" value="ABC transporter involved in vitamin B12 uptake, BtuC"/>
    <property type="match status" value="1"/>
</dbReference>
<evidence type="ECO:0000256" key="3">
    <source>
        <dbReference type="ARBA" id="ARBA00022692"/>
    </source>
</evidence>
<name>A0AA90K7F2_9ACTN</name>
<dbReference type="EMBL" id="JABXJJ020000002">
    <property type="protein sequence ID" value="MDI5968202.1"/>
    <property type="molecule type" value="Genomic_DNA"/>
</dbReference>
<keyword evidence="3 6" id="KW-0812">Transmembrane</keyword>
<evidence type="ECO:0000256" key="8">
    <source>
        <dbReference type="SAM" id="Phobius"/>
    </source>
</evidence>
<dbReference type="InterPro" id="IPR037294">
    <property type="entry name" value="ABC_BtuC-like"/>
</dbReference>
<dbReference type="GO" id="GO:0043190">
    <property type="term" value="C:ATP-binding cassette (ABC) transporter complex"/>
    <property type="evidence" value="ECO:0007669"/>
    <property type="project" value="InterPro"/>
</dbReference>
<evidence type="ECO:0000256" key="5">
    <source>
        <dbReference type="ARBA" id="ARBA00023136"/>
    </source>
</evidence>
<evidence type="ECO:0000256" key="4">
    <source>
        <dbReference type="ARBA" id="ARBA00022989"/>
    </source>
</evidence>
<gene>
    <name evidence="9" type="ORF">POF50_002375</name>
</gene>
<evidence type="ECO:0000256" key="6">
    <source>
        <dbReference type="RuleBase" id="RU003943"/>
    </source>
</evidence>
<sequence>MPLADAGLTAWSWNPLTDIQVMWSYPFMVNAFRAGAVIAVLSAAVGWFVVLRRQTFAAHTLAVVGFPGASGAVLVGVASGYGYFAFCLAAAVVIAMLPGAGQGHGEESALIGTVQAFLLACGFLFVALYKGFLGGVDALLFGSFLGIGDGQVVLLAVVAVVVLAVLAAVGRPLLFASVDPSVAAARALPVRALSVVFLVLLGAATAEASQITGSLLVFALLVMPPATAQLLSPRAAVSLPLGMLIGLAVTWLGLTAAYYSPYPVGFFVTTFAFSAYVLARAARTAATAFGARGARGPRPGTGATGGTPHAVEEAAA</sequence>
<comment type="similarity">
    <text evidence="2 6">Belongs to the ABC-3 integral membrane protein family.</text>
</comment>
<comment type="caution">
    <text evidence="9">The sequence shown here is derived from an EMBL/GenBank/DDBJ whole genome shotgun (WGS) entry which is preliminary data.</text>
</comment>
<evidence type="ECO:0000256" key="2">
    <source>
        <dbReference type="ARBA" id="ARBA00008034"/>
    </source>
</evidence>
<dbReference type="PANTHER" id="PTHR30477">
    <property type="entry name" value="ABC-TRANSPORTER METAL-BINDING PROTEIN"/>
    <property type="match status" value="1"/>
</dbReference>
<feature type="transmembrane region" description="Helical" evidence="8">
    <location>
        <begin position="152"/>
        <end position="176"/>
    </location>
</feature>
<keyword evidence="6" id="KW-0813">Transport</keyword>
<comment type="subcellular location">
    <subcellularLocation>
        <location evidence="6">Cell membrane</location>
        <topology evidence="6">Multi-pass membrane protein</topology>
    </subcellularLocation>
    <subcellularLocation>
        <location evidence="1">Membrane</location>
        <topology evidence="1">Multi-pass membrane protein</topology>
    </subcellularLocation>
</comment>
<dbReference type="AlphaFoldDB" id="A0AA90K7F2"/>
<keyword evidence="5 8" id="KW-0472">Membrane</keyword>
<evidence type="ECO:0000256" key="1">
    <source>
        <dbReference type="ARBA" id="ARBA00004141"/>
    </source>
</evidence>
<evidence type="ECO:0000256" key="7">
    <source>
        <dbReference type="SAM" id="MobiDB-lite"/>
    </source>
</evidence>
<feature type="transmembrane region" description="Helical" evidence="8">
    <location>
        <begin position="238"/>
        <end position="258"/>
    </location>
</feature>
<proteinExistence type="inferred from homology"/>
<dbReference type="GO" id="GO:0010043">
    <property type="term" value="P:response to zinc ion"/>
    <property type="evidence" value="ECO:0007669"/>
    <property type="project" value="TreeGrafter"/>
</dbReference>
<dbReference type="GO" id="GO:0055085">
    <property type="term" value="P:transmembrane transport"/>
    <property type="evidence" value="ECO:0007669"/>
    <property type="project" value="InterPro"/>
</dbReference>
<dbReference type="PANTHER" id="PTHR30477:SF0">
    <property type="entry name" value="METAL TRANSPORT SYSTEM MEMBRANE PROTEIN TM_0125-RELATED"/>
    <property type="match status" value="1"/>
</dbReference>
<feature type="transmembrane region" description="Helical" evidence="8">
    <location>
        <begin position="264"/>
        <end position="282"/>
    </location>
</feature>
<feature type="region of interest" description="Disordered" evidence="7">
    <location>
        <begin position="293"/>
        <end position="316"/>
    </location>
</feature>
<feature type="transmembrane region" description="Helical" evidence="8">
    <location>
        <begin position="31"/>
        <end position="49"/>
    </location>
</feature>
<reference evidence="9" key="1">
    <citation type="submission" date="2023-05" db="EMBL/GenBank/DDBJ databases">
        <title>Streptantibioticus silvisoli sp. nov., acidotolerant actinomycetes 1 from pine litter.</title>
        <authorList>
            <person name="Swiecimska M."/>
            <person name="Golinska P."/>
            <person name="Sangal V."/>
            <person name="Wachnowicz B."/>
            <person name="Goodfellow M."/>
        </authorList>
    </citation>
    <scope>NUCLEOTIDE SEQUENCE</scope>
    <source>
        <strain evidence="9">SL13</strain>
    </source>
</reference>
<dbReference type="Pfam" id="PF00950">
    <property type="entry name" value="ABC-3"/>
    <property type="match status" value="1"/>
</dbReference>
<dbReference type="InterPro" id="IPR001626">
    <property type="entry name" value="ABC_TroCD"/>
</dbReference>
<dbReference type="RefSeq" id="WP_271316120.1">
    <property type="nucleotide sequence ID" value="NZ_JABXJJ020000002.1"/>
</dbReference>
<accession>A0AA90K7F2</accession>